<evidence type="ECO:0000256" key="3">
    <source>
        <dbReference type="ARBA" id="ARBA00022605"/>
    </source>
</evidence>
<dbReference type="InterPro" id="IPR010139">
    <property type="entry name" value="Imidazole-glycPsynth_HisH"/>
</dbReference>
<dbReference type="GO" id="GO:0000107">
    <property type="term" value="F:imidazoleglycerol-phosphate synthase activity"/>
    <property type="evidence" value="ECO:0007669"/>
    <property type="project" value="UniProtKB-UniRule"/>
</dbReference>
<dbReference type="EMBL" id="QXWK01000024">
    <property type="protein sequence ID" value="NBH62394.1"/>
    <property type="molecule type" value="Genomic_DNA"/>
</dbReference>
<keyword evidence="10" id="KW-0963">Cytoplasm</keyword>
<keyword evidence="5 10" id="KW-0315">Glutamine amidotransferase</keyword>
<evidence type="ECO:0000313" key="14">
    <source>
        <dbReference type="Proteomes" id="UP000446866"/>
    </source>
</evidence>
<sequence length="205" mass="22340">MIAIIDYGVGNIFSLESSFRYIGQEAVLTSDPAVIEKADKLILPGVGAFGDAALKLRESGMAEVVLSEVSKGKPLLGICLGMQLLFEKSYEYGEHAGLGLIPGEIVTMEGVVPCGYKVPHIGWNGLHFPKDKEKSPIFKYLEEGNFVYFVHTYYGSECEEATIATTEYGAELTAAVAKDNVYGVQFHPEKSGEIGMKILRAFCEL</sequence>
<evidence type="ECO:0000256" key="5">
    <source>
        <dbReference type="ARBA" id="ARBA00022962"/>
    </source>
</evidence>
<dbReference type="GO" id="GO:0004359">
    <property type="term" value="F:glutaminase activity"/>
    <property type="evidence" value="ECO:0007669"/>
    <property type="project" value="UniProtKB-EC"/>
</dbReference>
<comment type="subunit">
    <text evidence="2 10">Heterodimer of HisH and HisF.</text>
</comment>
<evidence type="ECO:0000256" key="6">
    <source>
        <dbReference type="ARBA" id="ARBA00023102"/>
    </source>
</evidence>
<keyword evidence="4 10" id="KW-0378">Hydrolase</keyword>
<dbReference type="CDD" id="cd01748">
    <property type="entry name" value="GATase1_IGP_Synthase"/>
    <property type="match status" value="1"/>
</dbReference>
<evidence type="ECO:0000256" key="7">
    <source>
        <dbReference type="ARBA" id="ARBA00023239"/>
    </source>
</evidence>
<evidence type="ECO:0000256" key="9">
    <source>
        <dbReference type="ARBA" id="ARBA00049534"/>
    </source>
</evidence>
<keyword evidence="14" id="KW-1185">Reference proteome</keyword>
<comment type="subcellular location">
    <subcellularLocation>
        <location evidence="10">Cytoplasm</location>
    </subcellularLocation>
</comment>
<evidence type="ECO:0000256" key="8">
    <source>
        <dbReference type="ARBA" id="ARBA00047838"/>
    </source>
</evidence>
<evidence type="ECO:0000256" key="2">
    <source>
        <dbReference type="ARBA" id="ARBA00011152"/>
    </source>
</evidence>
<comment type="catalytic activity">
    <reaction evidence="8 10">
        <text>5-[(5-phospho-1-deoxy-D-ribulos-1-ylimino)methylamino]-1-(5-phospho-beta-D-ribosyl)imidazole-4-carboxamide + L-glutamine = D-erythro-1-(imidazol-4-yl)glycerol 3-phosphate + 5-amino-1-(5-phospho-beta-D-ribosyl)imidazole-4-carboxamide + L-glutamate + H(+)</text>
        <dbReference type="Rhea" id="RHEA:24793"/>
        <dbReference type="ChEBI" id="CHEBI:15378"/>
        <dbReference type="ChEBI" id="CHEBI:29985"/>
        <dbReference type="ChEBI" id="CHEBI:58278"/>
        <dbReference type="ChEBI" id="CHEBI:58359"/>
        <dbReference type="ChEBI" id="CHEBI:58475"/>
        <dbReference type="ChEBI" id="CHEBI:58525"/>
        <dbReference type="EC" id="4.3.2.10"/>
    </reaction>
</comment>
<dbReference type="NCBIfam" id="TIGR01855">
    <property type="entry name" value="IMP_synth_hisH"/>
    <property type="match status" value="1"/>
</dbReference>
<dbReference type="GO" id="GO:0000105">
    <property type="term" value="P:L-histidine biosynthetic process"/>
    <property type="evidence" value="ECO:0007669"/>
    <property type="project" value="UniProtKB-UniRule"/>
</dbReference>
<dbReference type="EC" id="3.5.1.2" evidence="10"/>
<dbReference type="GO" id="GO:0005737">
    <property type="term" value="C:cytoplasm"/>
    <property type="evidence" value="ECO:0007669"/>
    <property type="project" value="UniProtKB-SubCell"/>
</dbReference>
<protein>
    <recommendedName>
        <fullName evidence="10">Imidazole glycerol phosphate synthase subunit HisH</fullName>
        <ecNumber evidence="10">4.3.2.10</ecNumber>
    </recommendedName>
    <alternativeName>
        <fullName evidence="10">IGP synthase glutaminase subunit</fullName>
        <ecNumber evidence="10">3.5.1.2</ecNumber>
    </alternativeName>
    <alternativeName>
        <fullName evidence="10">IGP synthase subunit HisH</fullName>
    </alternativeName>
    <alternativeName>
        <fullName evidence="10">ImGP synthase subunit HisH</fullName>
        <shortName evidence="10">IGPS subunit HisH</shortName>
    </alternativeName>
</protein>
<dbReference type="PANTHER" id="PTHR42701:SF1">
    <property type="entry name" value="IMIDAZOLE GLYCEROL PHOSPHATE SYNTHASE SUBUNIT HISH"/>
    <property type="match status" value="1"/>
</dbReference>
<feature type="active site" evidence="10 11">
    <location>
        <position position="189"/>
    </location>
</feature>
<comment type="catalytic activity">
    <reaction evidence="9 10">
        <text>L-glutamine + H2O = L-glutamate + NH4(+)</text>
        <dbReference type="Rhea" id="RHEA:15889"/>
        <dbReference type="ChEBI" id="CHEBI:15377"/>
        <dbReference type="ChEBI" id="CHEBI:28938"/>
        <dbReference type="ChEBI" id="CHEBI:29985"/>
        <dbReference type="ChEBI" id="CHEBI:58359"/>
        <dbReference type="EC" id="3.5.1.2"/>
    </reaction>
</comment>
<dbReference type="AlphaFoldDB" id="A0A845QLT9"/>
<evidence type="ECO:0000313" key="13">
    <source>
        <dbReference type="EMBL" id="NBH62394.1"/>
    </source>
</evidence>
<proteinExistence type="inferred from homology"/>
<keyword evidence="7 10" id="KW-0456">Lyase</keyword>
<evidence type="ECO:0000256" key="11">
    <source>
        <dbReference type="PIRSR" id="PIRSR000495-1"/>
    </source>
</evidence>
<feature type="active site" description="Nucleophile" evidence="10 11">
    <location>
        <position position="79"/>
    </location>
</feature>
<feature type="domain" description="Glutamine amidotransferase" evidence="12">
    <location>
        <begin position="4"/>
        <end position="202"/>
    </location>
</feature>
<feature type="active site" evidence="10 11">
    <location>
        <position position="187"/>
    </location>
</feature>
<keyword evidence="6 10" id="KW-0368">Histidine biosynthesis</keyword>
<dbReference type="InterPro" id="IPR017926">
    <property type="entry name" value="GATASE"/>
</dbReference>
<evidence type="ECO:0000256" key="1">
    <source>
        <dbReference type="ARBA" id="ARBA00005091"/>
    </source>
</evidence>
<dbReference type="HAMAP" id="MF_00278">
    <property type="entry name" value="HisH"/>
    <property type="match status" value="1"/>
</dbReference>
<dbReference type="PROSITE" id="PS51273">
    <property type="entry name" value="GATASE_TYPE_1"/>
    <property type="match status" value="1"/>
</dbReference>
<organism evidence="13 14">
    <name type="scientific">Anaerotruncus colihominis</name>
    <dbReference type="NCBI Taxonomy" id="169435"/>
    <lineage>
        <taxon>Bacteria</taxon>
        <taxon>Bacillati</taxon>
        <taxon>Bacillota</taxon>
        <taxon>Clostridia</taxon>
        <taxon>Eubacteriales</taxon>
        <taxon>Oscillospiraceae</taxon>
        <taxon>Anaerotruncus</taxon>
    </lineage>
</organism>
<dbReference type="SUPFAM" id="SSF52317">
    <property type="entry name" value="Class I glutamine amidotransferase-like"/>
    <property type="match status" value="1"/>
</dbReference>
<comment type="pathway">
    <text evidence="1 10">Amino-acid biosynthesis; L-histidine biosynthesis; L-histidine from 5-phospho-alpha-D-ribose 1-diphosphate: step 5/9.</text>
</comment>
<dbReference type="Proteomes" id="UP000446866">
    <property type="component" value="Unassembled WGS sequence"/>
</dbReference>
<dbReference type="EC" id="4.3.2.10" evidence="10"/>
<comment type="function">
    <text evidence="10">IGPS catalyzes the conversion of PRFAR and glutamine to IGP, AICAR and glutamate. The HisH subunit catalyzes the hydrolysis of glutamine to glutamate and ammonia as part of the synthesis of IGP and AICAR. The resulting ammonia molecule is channeled to the active site of HisF.</text>
</comment>
<dbReference type="PIRSF" id="PIRSF000495">
    <property type="entry name" value="Amidotransf_hisH"/>
    <property type="match status" value="1"/>
</dbReference>
<evidence type="ECO:0000256" key="10">
    <source>
        <dbReference type="HAMAP-Rule" id="MF_00278"/>
    </source>
</evidence>
<dbReference type="RefSeq" id="WP_160202682.1">
    <property type="nucleotide sequence ID" value="NZ_QXWK01000024.1"/>
</dbReference>
<evidence type="ECO:0000256" key="4">
    <source>
        <dbReference type="ARBA" id="ARBA00022801"/>
    </source>
</evidence>
<dbReference type="Pfam" id="PF00117">
    <property type="entry name" value="GATase"/>
    <property type="match status" value="1"/>
</dbReference>
<name>A0A845QLT9_9FIRM</name>
<dbReference type="PANTHER" id="PTHR42701">
    <property type="entry name" value="IMIDAZOLE GLYCEROL PHOSPHATE SYNTHASE SUBUNIT HISH"/>
    <property type="match status" value="1"/>
</dbReference>
<dbReference type="InterPro" id="IPR029062">
    <property type="entry name" value="Class_I_gatase-like"/>
</dbReference>
<evidence type="ECO:0000259" key="12">
    <source>
        <dbReference type="Pfam" id="PF00117"/>
    </source>
</evidence>
<accession>A0A845QLT9</accession>
<gene>
    <name evidence="10 13" type="primary">hisH</name>
    <name evidence="13" type="ORF">D0435_12105</name>
</gene>
<dbReference type="GO" id="GO:0016829">
    <property type="term" value="F:lyase activity"/>
    <property type="evidence" value="ECO:0007669"/>
    <property type="project" value="UniProtKB-KW"/>
</dbReference>
<dbReference type="UniPathway" id="UPA00031">
    <property type="reaction ID" value="UER00010"/>
</dbReference>
<keyword evidence="3 10" id="KW-0028">Amino-acid biosynthesis</keyword>
<comment type="caution">
    <text evidence="13">The sequence shown here is derived from an EMBL/GenBank/DDBJ whole genome shotgun (WGS) entry which is preliminary data.</text>
</comment>
<reference evidence="13 14" key="1">
    <citation type="submission" date="2018-08" db="EMBL/GenBank/DDBJ databases">
        <title>Murine metabolic-syndrome-specific gut microbial biobank.</title>
        <authorList>
            <person name="Liu C."/>
        </authorList>
    </citation>
    <scope>NUCLEOTIDE SEQUENCE [LARGE SCALE GENOMIC DNA]</scope>
    <source>
        <strain evidence="13 14">28</strain>
    </source>
</reference>
<dbReference type="Gene3D" id="3.40.50.880">
    <property type="match status" value="1"/>
</dbReference>